<dbReference type="PANTHER" id="PTHR24413">
    <property type="entry name" value="SPECKLE-TYPE POZ PROTEIN"/>
    <property type="match status" value="1"/>
</dbReference>
<evidence type="ECO:0000259" key="1">
    <source>
        <dbReference type="PROSITE" id="PS50097"/>
    </source>
</evidence>
<proteinExistence type="predicted"/>
<gene>
    <name evidence="2" type="ORF">CAUJ_LOCUS2082</name>
</gene>
<feature type="domain" description="BTB" evidence="1">
    <location>
        <begin position="14"/>
        <end position="79"/>
    </location>
</feature>
<dbReference type="SUPFAM" id="SSF54695">
    <property type="entry name" value="POZ domain"/>
    <property type="match status" value="1"/>
</dbReference>
<dbReference type="Pfam" id="PF00651">
    <property type="entry name" value="BTB"/>
    <property type="match status" value="1"/>
</dbReference>
<dbReference type="InterPro" id="IPR011333">
    <property type="entry name" value="SKP1/BTB/POZ_sf"/>
</dbReference>
<dbReference type="PROSITE" id="PS50097">
    <property type="entry name" value="BTB"/>
    <property type="match status" value="1"/>
</dbReference>
<dbReference type="InterPro" id="IPR000210">
    <property type="entry name" value="BTB/POZ_dom"/>
</dbReference>
<name>A0A8S1GU41_9PELO</name>
<dbReference type="EMBL" id="CAJGYM010000004">
    <property type="protein sequence ID" value="CAD6186163.1"/>
    <property type="molecule type" value="Genomic_DNA"/>
</dbReference>
<keyword evidence="3" id="KW-1185">Reference proteome</keyword>
<dbReference type="AlphaFoldDB" id="A0A8S1GU41"/>
<evidence type="ECO:0000313" key="3">
    <source>
        <dbReference type="Proteomes" id="UP000835052"/>
    </source>
</evidence>
<sequence>MDSLLRMLDDLLPRDLKVIAEGQSIEFHTTVLACRSPVFEHIFAAYPDKPIVLRLDDVEFAVLKSVSDYVYDEKIDDDYKMQCKMYAFAKKYHMEALKNECLRLLTESVRDQNAFALAVFAYHNECDDLRLKAISILSVSNEKLSKVDGWGEFIAVRPLVDELRFAFYTTREDWR</sequence>
<dbReference type="Proteomes" id="UP000835052">
    <property type="component" value="Unassembled WGS sequence"/>
</dbReference>
<dbReference type="Gene3D" id="3.30.710.10">
    <property type="entry name" value="Potassium Channel Kv1.1, Chain A"/>
    <property type="match status" value="1"/>
</dbReference>
<organism evidence="2 3">
    <name type="scientific">Caenorhabditis auriculariae</name>
    <dbReference type="NCBI Taxonomy" id="2777116"/>
    <lineage>
        <taxon>Eukaryota</taxon>
        <taxon>Metazoa</taxon>
        <taxon>Ecdysozoa</taxon>
        <taxon>Nematoda</taxon>
        <taxon>Chromadorea</taxon>
        <taxon>Rhabditida</taxon>
        <taxon>Rhabditina</taxon>
        <taxon>Rhabditomorpha</taxon>
        <taxon>Rhabditoidea</taxon>
        <taxon>Rhabditidae</taxon>
        <taxon>Peloderinae</taxon>
        <taxon>Caenorhabditis</taxon>
    </lineage>
</organism>
<dbReference type="SMART" id="SM00225">
    <property type="entry name" value="BTB"/>
    <property type="match status" value="1"/>
</dbReference>
<comment type="caution">
    <text evidence="2">The sequence shown here is derived from an EMBL/GenBank/DDBJ whole genome shotgun (WGS) entry which is preliminary data.</text>
</comment>
<dbReference type="OrthoDB" id="2311693at2759"/>
<accession>A0A8S1GU41</accession>
<reference evidence="2" key="1">
    <citation type="submission" date="2020-10" db="EMBL/GenBank/DDBJ databases">
        <authorList>
            <person name="Kikuchi T."/>
        </authorList>
    </citation>
    <scope>NUCLEOTIDE SEQUENCE</scope>
    <source>
        <strain evidence="2">NKZ352</strain>
    </source>
</reference>
<evidence type="ECO:0000313" key="2">
    <source>
        <dbReference type="EMBL" id="CAD6186163.1"/>
    </source>
</evidence>
<protein>
    <recommendedName>
        <fullName evidence="1">BTB domain-containing protein</fullName>
    </recommendedName>
</protein>